<evidence type="ECO:0000256" key="3">
    <source>
        <dbReference type="ARBA" id="ARBA00022840"/>
    </source>
</evidence>
<comment type="function">
    <text evidence="6">Required for chromosome condensation and partitioning.</text>
</comment>
<comment type="similarity">
    <text evidence="6">Belongs to the SMC family.</text>
</comment>
<organism evidence="8 9">
    <name type="scientific">Desulfosudis oleivorans (strain DSM 6200 / JCM 39069 / Hxd3)</name>
    <name type="common">Desulfococcus oleovorans</name>
    <dbReference type="NCBI Taxonomy" id="96561"/>
    <lineage>
        <taxon>Bacteria</taxon>
        <taxon>Pseudomonadati</taxon>
        <taxon>Thermodesulfobacteriota</taxon>
        <taxon>Desulfobacteria</taxon>
        <taxon>Desulfobacterales</taxon>
        <taxon>Desulfosudaceae</taxon>
        <taxon>Desulfosudis</taxon>
    </lineage>
</organism>
<evidence type="ECO:0000256" key="4">
    <source>
        <dbReference type="ARBA" id="ARBA00023054"/>
    </source>
</evidence>
<dbReference type="InterPro" id="IPR011890">
    <property type="entry name" value="SMC_prok"/>
</dbReference>
<protein>
    <recommendedName>
        <fullName evidence="6">Chromosome partition protein Smc</fullName>
    </recommendedName>
</protein>
<dbReference type="PANTHER" id="PTHR43977">
    <property type="entry name" value="STRUCTURAL MAINTENANCE OF CHROMOSOMES PROTEIN 3"/>
    <property type="match status" value="1"/>
</dbReference>
<proteinExistence type="inferred from homology"/>
<dbReference type="GO" id="GO:0005694">
    <property type="term" value="C:chromosome"/>
    <property type="evidence" value="ECO:0007669"/>
    <property type="project" value="InterPro"/>
</dbReference>
<evidence type="ECO:0000313" key="8">
    <source>
        <dbReference type="EMBL" id="ABW67523.1"/>
    </source>
</evidence>
<dbReference type="Gene3D" id="3.30.70.1620">
    <property type="match status" value="1"/>
</dbReference>
<dbReference type="SMART" id="SM00968">
    <property type="entry name" value="SMC_hinge"/>
    <property type="match status" value="1"/>
</dbReference>
<name>A9A0M3_DESOH</name>
<dbReference type="GO" id="GO:0030261">
    <property type="term" value="P:chromosome condensation"/>
    <property type="evidence" value="ECO:0007669"/>
    <property type="project" value="InterPro"/>
</dbReference>
<keyword evidence="2 6" id="KW-0547">Nucleotide-binding</keyword>
<evidence type="ECO:0000256" key="2">
    <source>
        <dbReference type="ARBA" id="ARBA00022741"/>
    </source>
</evidence>
<dbReference type="EMBL" id="CP000859">
    <property type="protein sequence ID" value="ABW67523.1"/>
    <property type="molecule type" value="Genomic_DNA"/>
</dbReference>
<dbReference type="Gene3D" id="3.40.50.300">
    <property type="entry name" value="P-loop containing nucleotide triphosphate hydrolases"/>
    <property type="match status" value="2"/>
</dbReference>
<dbReference type="HAMAP" id="MF_01894">
    <property type="entry name" value="Smc_prok"/>
    <property type="match status" value="1"/>
</dbReference>
<dbReference type="NCBIfam" id="TIGR02168">
    <property type="entry name" value="SMC_prok_B"/>
    <property type="match status" value="1"/>
</dbReference>
<dbReference type="Pfam" id="PF06470">
    <property type="entry name" value="SMC_hinge"/>
    <property type="match status" value="1"/>
</dbReference>
<dbReference type="GO" id="GO:0003677">
    <property type="term" value="F:DNA binding"/>
    <property type="evidence" value="ECO:0007669"/>
    <property type="project" value="UniProtKB-UniRule"/>
</dbReference>
<dbReference type="Proteomes" id="UP000008561">
    <property type="component" value="Chromosome"/>
</dbReference>
<dbReference type="GO" id="GO:0007059">
    <property type="term" value="P:chromosome segregation"/>
    <property type="evidence" value="ECO:0007669"/>
    <property type="project" value="UniProtKB-UniRule"/>
</dbReference>
<keyword evidence="4 6" id="KW-0175">Coiled coil</keyword>
<reference evidence="8 9" key="1">
    <citation type="submission" date="2007-10" db="EMBL/GenBank/DDBJ databases">
        <title>Complete sequence of Desulfococcus oleovorans Hxd3.</title>
        <authorList>
            <consortium name="US DOE Joint Genome Institute"/>
            <person name="Copeland A."/>
            <person name="Lucas S."/>
            <person name="Lapidus A."/>
            <person name="Barry K."/>
            <person name="Glavina del Rio T."/>
            <person name="Dalin E."/>
            <person name="Tice H."/>
            <person name="Pitluck S."/>
            <person name="Kiss H."/>
            <person name="Brettin T."/>
            <person name="Bruce D."/>
            <person name="Detter J.C."/>
            <person name="Han C."/>
            <person name="Schmutz J."/>
            <person name="Larimer F."/>
            <person name="Land M."/>
            <person name="Hauser L."/>
            <person name="Kyrpides N."/>
            <person name="Kim E."/>
            <person name="Wawrik B."/>
            <person name="Richardson P."/>
        </authorList>
    </citation>
    <scope>NUCLEOTIDE SEQUENCE [LARGE SCALE GENOMIC DNA]</scope>
    <source>
        <strain evidence="9">DSM 6200 / JCM 39069 / Hxd3</strain>
    </source>
</reference>
<feature type="coiled-coil region" evidence="6">
    <location>
        <begin position="677"/>
        <end position="809"/>
    </location>
</feature>
<dbReference type="InterPro" id="IPR036277">
    <property type="entry name" value="SMC_hinge_sf"/>
</dbReference>
<feature type="coiled-coil region" evidence="6">
    <location>
        <begin position="969"/>
        <end position="1017"/>
    </location>
</feature>
<evidence type="ECO:0000313" key="9">
    <source>
        <dbReference type="Proteomes" id="UP000008561"/>
    </source>
</evidence>
<dbReference type="HOGENOM" id="CLU_001042_2_2_7"/>
<dbReference type="SUPFAM" id="SSF52540">
    <property type="entry name" value="P-loop containing nucleoside triphosphate hydrolases"/>
    <property type="match status" value="1"/>
</dbReference>
<dbReference type="GO" id="GO:0005524">
    <property type="term" value="F:ATP binding"/>
    <property type="evidence" value="ECO:0007669"/>
    <property type="project" value="UniProtKB-UniRule"/>
</dbReference>
<dbReference type="SUPFAM" id="SSF75553">
    <property type="entry name" value="Smc hinge domain"/>
    <property type="match status" value="1"/>
</dbReference>
<dbReference type="GO" id="GO:0016887">
    <property type="term" value="F:ATP hydrolysis activity"/>
    <property type="evidence" value="ECO:0007669"/>
    <property type="project" value="InterPro"/>
</dbReference>
<dbReference type="OrthoDB" id="9808768at2"/>
<dbReference type="Gene3D" id="1.20.1060.20">
    <property type="match status" value="1"/>
</dbReference>
<dbReference type="InterPro" id="IPR024704">
    <property type="entry name" value="SMC"/>
</dbReference>
<feature type="coiled-coil region" evidence="6">
    <location>
        <begin position="286"/>
        <end position="460"/>
    </location>
</feature>
<keyword evidence="5 6" id="KW-0238">DNA-binding</keyword>
<keyword evidence="3 6" id="KW-0067">ATP-binding</keyword>
<keyword evidence="1 6" id="KW-0963">Cytoplasm</keyword>
<evidence type="ECO:0000256" key="5">
    <source>
        <dbReference type="ARBA" id="ARBA00023125"/>
    </source>
</evidence>
<dbReference type="AlphaFoldDB" id="A9A0M3"/>
<dbReference type="eggNOG" id="COG1196">
    <property type="taxonomic scope" value="Bacteria"/>
</dbReference>
<dbReference type="PIRSF" id="PIRSF005719">
    <property type="entry name" value="SMC"/>
    <property type="match status" value="1"/>
</dbReference>
<comment type="subcellular location">
    <subcellularLocation>
        <location evidence="6">Cytoplasm</location>
    </subcellularLocation>
</comment>
<gene>
    <name evidence="6" type="primary">smc</name>
    <name evidence="8" type="ordered locus">Dole_1719</name>
</gene>
<comment type="domain">
    <text evidence="6">Contains large globular domains required for ATP hydrolysis at each terminus and a third globular domain forming a flexible hinge near the middle of the molecule. These domains are separated by coiled-coil structures.</text>
</comment>
<dbReference type="GO" id="GO:0005737">
    <property type="term" value="C:cytoplasm"/>
    <property type="evidence" value="ECO:0007669"/>
    <property type="project" value="UniProtKB-SubCell"/>
</dbReference>
<comment type="subunit">
    <text evidence="6">Homodimer.</text>
</comment>
<evidence type="ECO:0000256" key="6">
    <source>
        <dbReference type="HAMAP-Rule" id="MF_01894"/>
    </source>
</evidence>
<dbReference type="STRING" id="96561.Dole_1719"/>
<dbReference type="GO" id="GO:0006260">
    <property type="term" value="P:DNA replication"/>
    <property type="evidence" value="ECO:0007669"/>
    <property type="project" value="UniProtKB-UniRule"/>
</dbReference>
<dbReference type="InterPro" id="IPR003395">
    <property type="entry name" value="RecF/RecN/SMC_N"/>
</dbReference>
<dbReference type="InterPro" id="IPR010935">
    <property type="entry name" value="SMC_hinge"/>
</dbReference>
<dbReference type="RefSeq" id="WP_012175139.1">
    <property type="nucleotide sequence ID" value="NC_009943.1"/>
</dbReference>
<dbReference type="InterPro" id="IPR027417">
    <property type="entry name" value="P-loop_NTPase"/>
</dbReference>
<accession>A9A0M3</accession>
<dbReference type="Pfam" id="PF02463">
    <property type="entry name" value="SMC_N"/>
    <property type="match status" value="1"/>
</dbReference>
<keyword evidence="9" id="KW-1185">Reference proteome</keyword>
<sequence length="1204" mass="136366">MRLKRLEINGFKSFPEKATISFPPGIFSIVGPNGCGKSNIIDALKWVMGEQSAMQLRGKSMDDVIFAGSNEKAPVNMAEVSLVLANDNGSAPEELRHLTEIMITRRLYRSGEREYLLNKQPCRLKDIYNIFLGSGMGARSYSIIQQGNIGAITDASPEERRMFIEEAAGVTRYKTRKEEALRKLRATDNDLLRIKDIMVEVQRNMNSLDRQAKKALRHKEYQARKKELDMLVSLIHHNALTDKITETDALLASLKDLDNEHASRIGSLDAAIETVKLERDAKSREISGQKERKFELQRKIDKTENELTHLRTERQRLEEEAAGFEAEKVSLNEKQAVVETEIAEADVSYRRITEENQTVREQLARQQEELQEIKTTREETGRQLESAKASLMRFTAEEARYHSSCQNVAENKEALKKRRAEIGNEKTTAARNATRLRNQAEQIRNEMAGSTDTIEQMEERIRVVSGKLDDRQKALTETIRRVHTLDMERNRIKSRHSAIKKMDDNFEWYKDGVQALMRNAAGRAAEDGILGIAADMVRPQPGYETATEAVLGEALQYICVETHDQGARLVESLRTDQAGRSGFIPLSVLNQEIDISAITGNGHADRLVDHLAVETGYEKMVHALIGNVLLAPDLETATALWHSSNGSGRRPVVTLDGDLITDRGILVGGSKDQLSGILAKKQEIKDLESAMADMDRQIDQAKKEQAALEAVVREIEEDLQKIKNDRNQARAGHLELEKSLYRVSEELKHADHRLEILEVEQQQLEGEESEMDDEIVAYSRSLQDARQAITDTEERIAGLNHELATVSETYESLSQASMELRLKYTASHAELENTAKTLDRLKRFQTEGAARLEQITIDIRVKREKATAICNDIEKQEALLREHYVVLKGLEEALAENEAAYENIAAKIVESDRRFAEIRSQRDENAEKIRYLEMEQTDRRLQREHLERRIEERYGTAFEAAAGQYIPLLAELDKSAEEMEAELTTLREKIARLGDVNMSAIEEFDQQKERLDFLTQQHDDLVTAIEDLHKVINKINRVSQERFLETFNSINQKMAEVFPRLFEGGTGELVLTDPSKPLETGVEMMVHPPGKKLTRLSLLSGGEKALSAIAFIFSIFLLKPTSFCLMDEIDAPLDEANIYRFNELLKIIGEKSQIIMITHNKKTMEFADSLLGVTMEKKGISKIVSVDLTRETTPQQAPESAHLN</sequence>
<dbReference type="GO" id="GO:0007062">
    <property type="term" value="P:sister chromatid cohesion"/>
    <property type="evidence" value="ECO:0007669"/>
    <property type="project" value="InterPro"/>
</dbReference>
<evidence type="ECO:0000256" key="1">
    <source>
        <dbReference type="ARBA" id="ARBA00022490"/>
    </source>
</evidence>
<dbReference type="KEGG" id="dol:Dole_1719"/>
<dbReference type="Gene3D" id="1.10.287.1490">
    <property type="match status" value="1"/>
</dbReference>
<feature type="binding site" evidence="6">
    <location>
        <begin position="32"/>
        <end position="39"/>
    </location>
    <ligand>
        <name>ATP</name>
        <dbReference type="ChEBI" id="CHEBI:30616"/>
    </ligand>
</feature>
<evidence type="ECO:0000259" key="7">
    <source>
        <dbReference type="SMART" id="SM00968"/>
    </source>
</evidence>
<feature type="domain" description="SMC hinge" evidence="7">
    <location>
        <begin position="527"/>
        <end position="641"/>
    </location>
</feature>